<evidence type="ECO:0000256" key="3">
    <source>
        <dbReference type="SAM" id="Phobius"/>
    </source>
</evidence>
<comment type="similarity">
    <text evidence="1">Belongs to the cycloisomerase 2 family.</text>
</comment>
<dbReference type="InterPro" id="IPR011048">
    <property type="entry name" value="Haem_d1_sf"/>
</dbReference>
<organism evidence="4 5">
    <name type="scientific">Pararobbsia silviterrae</name>
    <dbReference type="NCBI Taxonomy" id="1792498"/>
    <lineage>
        <taxon>Bacteria</taxon>
        <taxon>Pseudomonadati</taxon>
        <taxon>Pseudomonadota</taxon>
        <taxon>Betaproteobacteria</taxon>
        <taxon>Burkholderiales</taxon>
        <taxon>Burkholderiaceae</taxon>
        <taxon>Pararobbsia</taxon>
    </lineage>
</organism>
<evidence type="ECO:0000313" key="4">
    <source>
        <dbReference type="EMBL" id="RKP57894.1"/>
    </source>
</evidence>
<evidence type="ECO:0000313" key="5">
    <source>
        <dbReference type="Proteomes" id="UP000270342"/>
    </source>
</evidence>
<evidence type="ECO:0000256" key="1">
    <source>
        <dbReference type="ARBA" id="ARBA00005564"/>
    </source>
</evidence>
<dbReference type="Pfam" id="PF10282">
    <property type="entry name" value="Lactonase"/>
    <property type="match status" value="1"/>
</dbReference>
<dbReference type="InterPro" id="IPR015943">
    <property type="entry name" value="WD40/YVTN_repeat-like_dom_sf"/>
</dbReference>
<keyword evidence="3" id="KW-1133">Transmembrane helix</keyword>
<dbReference type="PROSITE" id="PS51257">
    <property type="entry name" value="PROKAR_LIPOPROTEIN"/>
    <property type="match status" value="1"/>
</dbReference>
<keyword evidence="3" id="KW-0812">Transmembrane</keyword>
<gene>
    <name evidence="4" type="ORF">D7S86_06535</name>
</gene>
<dbReference type="InterPro" id="IPR019405">
    <property type="entry name" value="Lactonase_7-beta_prop"/>
</dbReference>
<dbReference type="SUPFAM" id="SSF51004">
    <property type="entry name" value="C-terminal (heme d1) domain of cytochrome cd1-nitrite reductase"/>
    <property type="match status" value="1"/>
</dbReference>
<dbReference type="RefSeq" id="WP_121085249.1">
    <property type="nucleotide sequence ID" value="NZ_RBZU01000002.1"/>
</dbReference>
<reference evidence="4 5" key="1">
    <citation type="submission" date="2018-10" db="EMBL/GenBank/DDBJ databases">
        <title>Robbsia sp. DHC34, isolated from soil.</title>
        <authorList>
            <person name="Gao Z.-H."/>
            <person name="Qiu L.-H."/>
        </authorList>
    </citation>
    <scope>NUCLEOTIDE SEQUENCE [LARGE SCALE GENOMIC DNA]</scope>
    <source>
        <strain evidence="4 5">DHC34</strain>
    </source>
</reference>
<dbReference type="PANTHER" id="PTHR30344:SF1">
    <property type="entry name" value="6-PHOSPHOGLUCONOLACTONASE"/>
    <property type="match status" value="1"/>
</dbReference>
<dbReference type="PANTHER" id="PTHR30344">
    <property type="entry name" value="6-PHOSPHOGLUCONOLACTONASE-RELATED"/>
    <property type="match status" value="1"/>
</dbReference>
<keyword evidence="2" id="KW-0313">Glucose metabolism</keyword>
<keyword evidence="2" id="KW-0119">Carbohydrate metabolism</keyword>
<keyword evidence="5" id="KW-1185">Reference proteome</keyword>
<keyword evidence="3" id="KW-0472">Membrane</keyword>
<dbReference type="GO" id="GO:0017057">
    <property type="term" value="F:6-phosphogluconolactonase activity"/>
    <property type="evidence" value="ECO:0007669"/>
    <property type="project" value="TreeGrafter"/>
</dbReference>
<dbReference type="InterPro" id="IPR050282">
    <property type="entry name" value="Cycloisomerase_2"/>
</dbReference>
<accession>A0A494YD10</accession>
<dbReference type="GO" id="GO:0006006">
    <property type="term" value="P:glucose metabolic process"/>
    <property type="evidence" value="ECO:0007669"/>
    <property type="project" value="UniProtKB-KW"/>
</dbReference>
<protein>
    <submittedName>
        <fullName evidence="4">Lactonase family protein</fullName>
    </submittedName>
</protein>
<evidence type="ECO:0000256" key="2">
    <source>
        <dbReference type="ARBA" id="ARBA00022526"/>
    </source>
</evidence>
<name>A0A494YD10_9BURK</name>
<proteinExistence type="inferred from homology"/>
<dbReference type="OrthoDB" id="9790815at2"/>
<dbReference type="EMBL" id="RBZU01000002">
    <property type="protein sequence ID" value="RKP57894.1"/>
    <property type="molecule type" value="Genomic_DNA"/>
</dbReference>
<dbReference type="Gene3D" id="2.130.10.10">
    <property type="entry name" value="YVTN repeat-like/Quinoprotein amine dehydrogenase"/>
    <property type="match status" value="1"/>
</dbReference>
<dbReference type="Proteomes" id="UP000270342">
    <property type="component" value="Unassembled WGS sequence"/>
</dbReference>
<dbReference type="GO" id="GO:0005829">
    <property type="term" value="C:cytosol"/>
    <property type="evidence" value="ECO:0007669"/>
    <property type="project" value="TreeGrafter"/>
</dbReference>
<feature type="transmembrane region" description="Helical" evidence="3">
    <location>
        <begin position="12"/>
        <end position="29"/>
    </location>
</feature>
<sequence length="409" mass="42506">MQSSSKEVFSRYVHIAALGALAVSAWLYATLSCAQTPATPAVPGVLPTSAASATPAQSEWVYVGTQQAQIHALRLDTSTGALTTIGPVAEGLKATWVAVHPERPIVYSVDDDNVKEGSITAFAVDRATGALTRIDQTASAGNGTTNLSFDAPSMTLLAANYASGSVSSVAVNADGSVGPRVSTIAETGSGPNKRQASAHAHSVVVDPSGRYALVPDFGADRVFIYDFDRATHTLTSRAAPGQDDPRAFVAPPGTGPRHLVFGASGQYVYLLTELSAEVIVLRWDAAHARLTPVQTLPVSTPAFNGVKSAAEIALSRDGRFVYVEDRAENAIVVLSVDPASGTLSPVQRIGSGGDRPWGFAIDPSGQWLLVANQRSGSVNVFRIDPASGVLTDTGAVAQVPTAVAITFVR</sequence>
<dbReference type="AlphaFoldDB" id="A0A494YD10"/>
<comment type="caution">
    <text evidence="4">The sequence shown here is derived from an EMBL/GenBank/DDBJ whole genome shotgun (WGS) entry which is preliminary data.</text>
</comment>